<dbReference type="InterPro" id="IPR036312">
    <property type="entry name" value="Bifun_inhib/LTP/seed_sf"/>
</dbReference>
<dbReference type="PRINTS" id="PR01217">
    <property type="entry name" value="PRICHEXTENSN"/>
</dbReference>
<evidence type="ECO:0000256" key="1">
    <source>
        <dbReference type="SAM" id="MobiDB-lite"/>
    </source>
</evidence>
<dbReference type="Gramene" id="TraesWEE_scaffold_207588_01G000100.1">
    <property type="protein sequence ID" value="TraesWEE_scaffold_207588_01G000100.1"/>
    <property type="gene ID" value="TraesWEE_scaffold_207588_01G000100"/>
</dbReference>
<dbReference type="OMA" id="HVQCCPL"/>
<dbReference type="Gramene" id="TraesCS2A03G1203600.1">
    <property type="protein sequence ID" value="TraesCS2A03G1203600.1.CDS"/>
    <property type="gene ID" value="TraesCS2A03G1203600"/>
</dbReference>
<dbReference type="InterPro" id="IPR016140">
    <property type="entry name" value="Bifunc_inhib/LTP/seed_store"/>
</dbReference>
<dbReference type="SUPFAM" id="SSF47699">
    <property type="entry name" value="Bifunctional inhibitor/lipid-transfer protein/seed storage 2S albumin"/>
    <property type="match status" value="1"/>
</dbReference>
<feature type="region of interest" description="Disordered" evidence="1">
    <location>
        <begin position="167"/>
        <end position="210"/>
    </location>
</feature>
<dbReference type="InterPro" id="IPR051636">
    <property type="entry name" value="Plant_LTP/defense-related"/>
</dbReference>
<dbReference type="CDD" id="cd01958">
    <property type="entry name" value="HPS_like"/>
    <property type="match status" value="1"/>
</dbReference>
<name>A0A3B6B877_WHEAT</name>
<keyword evidence="2" id="KW-0732">Signal</keyword>
<dbReference type="Gene3D" id="1.10.110.10">
    <property type="entry name" value="Plant lipid-transfer and hydrophobic proteins"/>
    <property type="match status" value="1"/>
</dbReference>
<dbReference type="STRING" id="4565.A0A3B6B877"/>
<feature type="domain" description="Bifunctional inhibitor/plant lipid transfer protein/seed storage helical" evidence="3">
    <location>
        <begin position="212"/>
        <end position="291"/>
    </location>
</feature>
<evidence type="ECO:0000259" key="3">
    <source>
        <dbReference type="SMART" id="SM00499"/>
    </source>
</evidence>
<organism evidence="4">
    <name type="scientific">Triticum aestivum</name>
    <name type="common">Wheat</name>
    <dbReference type="NCBI Taxonomy" id="4565"/>
    <lineage>
        <taxon>Eukaryota</taxon>
        <taxon>Viridiplantae</taxon>
        <taxon>Streptophyta</taxon>
        <taxon>Embryophyta</taxon>
        <taxon>Tracheophyta</taxon>
        <taxon>Spermatophyta</taxon>
        <taxon>Magnoliopsida</taxon>
        <taxon>Liliopsida</taxon>
        <taxon>Poales</taxon>
        <taxon>Poaceae</taxon>
        <taxon>BOP clade</taxon>
        <taxon>Pooideae</taxon>
        <taxon>Triticodae</taxon>
        <taxon>Triticeae</taxon>
        <taxon>Triticinae</taxon>
        <taxon>Triticum</taxon>
    </lineage>
</organism>
<dbReference type="SMART" id="SM00499">
    <property type="entry name" value="AAI"/>
    <property type="match status" value="1"/>
</dbReference>
<accession>A0A3B6B877</accession>
<dbReference type="AlphaFoldDB" id="A0A3B6B877"/>
<feature type="compositionally biased region" description="Pro residues" evidence="1">
    <location>
        <begin position="181"/>
        <end position="206"/>
    </location>
</feature>
<keyword evidence="5" id="KW-1185">Reference proteome</keyword>
<feature type="signal peptide" evidence="2">
    <location>
        <begin position="1"/>
        <end position="25"/>
    </location>
</feature>
<reference evidence="4" key="2">
    <citation type="submission" date="2018-10" db="UniProtKB">
        <authorList>
            <consortium name="EnsemblPlants"/>
        </authorList>
    </citation>
    <scope>IDENTIFICATION</scope>
</reference>
<dbReference type="PROSITE" id="PS51257">
    <property type="entry name" value="PROKAR_LIPOPROTEIN"/>
    <property type="match status" value="1"/>
</dbReference>
<dbReference type="PANTHER" id="PTHR31731">
    <property type="match status" value="1"/>
</dbReference>
<reference evidence="4" key="1">
    <citation type="submission" date="2018-08" db="EMBL/GenBank/DDBJ databases">
        <authorList>
            <person name="Rossello M."/>
        </authorList>
    </citation>
    <scope>NUCLEOTIDE SEQUENCE [LARGE SCALE GENOMIC DNA]</scope>
    <source>
        <strain evidence="4">cv. Chinese Spring</strain>
    </source>
</reference>
<dbReference type="OrthoDB" id="1935738at2759"/>
<dbReference type="Proteomes" id="UP000019116">
    <property type="component" value="Chromosome 2A"/>
</dbReference>
<dbReference type="Gramene" id="TraesCS2A02G518100.1">
    <property type="protein sequence ID" value="TraesCS2A02G518100.1"/>
    <property type="gene ID" value="TraesCS2A02G518100"/>
</dbReference>
<protein>
    <recommendedName>
        <fullName evidence="3">Bifunctional inhibitor/plant lipid transfer protein/seed storage helical domain-containing protein</fullName>
    </recommendedName>
</protein>
<sequence>MESTKISALLVLAMLALSSPTVVLACSPASGCGSGTPSSGTPSAGGVSIPPVGGIVGTVTPIIGGAVPTVGGVVGKVTPVIGGVVGGAVPTVGGVVGKVTPVVGGAVPTVGGVVGKVTPAVGGAVPAAGGVVSPVVGTVGGVVGGVPVVGGVVTPVIGVVAPIIGGSPSPKTRHGGRKACPPSPPTPTPSPPTPAPTPPTPTPSPTPSSDTCPIDTLKLGVCLDLLGNELHIGDASVKCCPLVEGIAGLTAAACLCTAIKAKVLNLALYVPLALQLLVNDCGCAVPPGYTCA</sequence>
<dbReference type="EnsemblPlants" id="TraesCS2A02G518100.1">
    <property type="protein sequence ID" value="TraesCS2A02G518100.1"/>
    <property type="gene ID" value="TraesCS2A02G518100"/>
</dbReference>
<dbReference type="SMR" id="A0A3B6B877"/>
<feature type="chain" id="PRO_5043171807" description="Bifunctional inhibitor/plant lipid transfer protein/seed storage helical domain-containing protein" evidence="2">
    <location>
        <begin position="26"/>
        <end position="292"/>
    </location>
</feature>
<evidence type="ECO:0000313" key="4">
    <source>
        <dbReference type="EnsemblPlants" id="TraesCS2A02G518100.1"/>
    </source>
</evidence>
<dbReference type="InterPro" id="IPR027923">
    <property type="entry name" value="Hydrophob_seed_dom"/>
</dbReference>
<proteinExistence type="predicted"/>
<evidence type="ECO:0000313" key="5">
    <source>
        <dbReference type="Proteomes" id="UP000019116"/>
    </source>
</evidence>
<evidence type="ECO:0000256" key="2">
    <source>
        <dbReference type="SAM" id="SignalP"/>
    </source>
</evidence>
<dbReference type="Pfam" id="PF14547">
    <property type="entry name" value="Hydrophob_seed"/>
    <property type="match status" value="1"/>
</dbReference>